<evidence type="ECO:0000259" key="4">
    <source>
        <dbReference type="PROSITE" id="PS50949"/>
    </source>
</evidence>
<keyword evidence="1" id="KW-0805">Transcription regulation</keyword>
<dbReference type="InterPro" id="IPR036388">
    <property type="entry name" value="WH-like_DNA-bd_sf"/>
</dbReference>
<dbReference type="InterPro" id="IPR000524">
    <property type="entry name" value="Tscrpt_reg_HTH_GntR"/>
</dbReference>
<evidence type="ECO:0000256" key="2">
    <source>
        <dbReference type="ARBA" id="ARBA00023125"/>
    </source>
</evidence>
<dbReference type="SMART" id="SM00345">
    <property type="entry name" value="HTH_GNTR"/>
    <property type="match status" value="1"/>
</dbReference>
<gene>
    <name evidence="5" type="ORF">GCM10009001_35060</name>
</gene>
<organism evidence="5 6">
    <name type="scientific">Virgibacillus siamensis</name>
    <dbReference type="NCBI Taxonomy" id="480071"/>
    <lineage>
        <taxon>Bacteria</taxon>
        <taxon>Bacillati</taxon>
        <taxon>Bacillota</taxon>
        <taxon>Bacilli</taxon>
        <taxon>Bacillales</taxon>
        <taxon>Bacillaceae</taxon>
        <taxon>Virgibacillus</taxon>
    </lineage>
</organism>
<keyword evidence="2" id="KW-0238">DNA-binding</keyword>
<accession>A0ABN1GMR4</accession>
<dbReference type="RefSeq" id="WP_390350839.1">
    <property type="nucleotide sequence ID" value="NZ_BAAADS010000025.1"/>
</dbReference>
<evidence type="ECO:0000313" key="6">
    <source>
        <dbReference type="Proteomes" id="UP001500866"/>
    </source>
</evidence>
<dbReference type="PANTHER" id="PTHR44846:SF1">
    <property type="entry name" value="MANNOSYL-D-GLYCERATE TRANSPORT_METABOLISM SYSTEM REPRESSOR MNGR-RELATED"/>
    <property type="match status" value="1"/>
</dbReference>
<proteinExistence type="predicted"/>
<feature type="domain" description="HTH gntR-type" evidence="4">
    <location>
        <begin position="9"/>
        <end position="75"/>
    </location>
</feature>
<evidence type="ECO:0000313" key="5">
    <source>
        <dbReference type="EMBL" id="GAA0614770.1"/>
    </source>
</evidence>
<name>A0ABN1GMR4_9BACI</name>
<dbReference type="InterPro" id="IPR028978">
    <property type="entry name" value="Chorismate_lyase_/UTRA_dom_sf"/>
</dbReference>
<dbReference type="CDD" id="cd07377">
    <property type="entry name" value="WHTH_GntR"/>
    <property type="match status" value="1"/>
</dbReference>
<dbReference type="InterPro" id="IPR050679">
    <property type="entry name" value="Bact_HTH_transcr_reg"/>
</dbReference>
<dbReference type="SMART" id="SM00866">
    <property type="entry name" value="UTRA"/>
    <property type="match status" value="1"/>
</dbReference>
<reference evidence="5 6" key="1">
    <citation type="journal article" date="2019" name="Int. J. Syst. Evol. Microbiol.">
        <title>The Global Catalogue of Microorganisms (GCM) 10K type strain sequencing project: providing services to taxonomists for standard genome sequencing and annotation.</title>
        <authorList>
            <consortium name="The Broad Institute Genomics Platform"/>
            <consortium name="The Broad Institute Genome Sequencing Center for Infectious Disease"/>
            <person name="Wu L."/>
            <person name="Ma J."/>
        </authorList>
    </citation>
    <scope>NUCLEOTIDE SEQUENCE [LARGE SCALE GENOMIC DNA]</scope>
    <source>
        <strain evidence="5 6">JCM 15395</strain>
    </source>
</reference>
<protein>
    <submittedName>
        <fullName evidence="5">GntR family transcriptional regulator</fullName>
    </submittedName>
</protein>
<keyword evidence="6" id="KW-1185">Reference proteome</keyword>
<dbReference type="Pfam" id="PF07702">
    <property type="entry name" value="UTRA"/>
    <property type="match status" value="1"/>
</dbReference>
<dbReference type="Proteomes" id="UP001500866">
    <property type="component" value="Unassembled WGS sequence"/>
</dbReference>
<dbReference type="PROSITE" id="PS50949">
    <property type="entry name" value="HTH_GNTR"/>
    <property type="match status" value="1"/>
</dbReference>
<dbReference type="SUPFAM" id="SSF64288">
    <property type="entry name" value="Chorismate lyase-like"/>
    <property type="match status" value="1"/>
</dbReference>
<dbReference type="Pfam" id="PF00392">
    <property type="entry name" value="GntR"/>
    <property type="match status" value="1"/>
</dbReference>
<keyword evidence="3" id="KW-0804">Transcription</keyword>
<evidence type="ECO:0000256" key="3">
    <source>
        <dbReference type="ARBA" id="ARBA00023163"/>
    </source>
</evidence>
<dbReference type="InterPro" id="IPR011663">
    <property type="entry name" value="UTRA"/>
</dbReference>
<sequence>MKLDYEISIPLHVQLKKIIEKEVTSGTLTGQIPSERDYMDQYNVSRSTVREAINLLVREGILEKRHGKGTFVLFKPIHDWLGNLTSTTDIIKQMGMKPGAKLITHSPLIPSEYVQQKTGFSEVYFIKRLRYADYEPIGIECHYYPVEIGKELIKYDLNDATLYEIEQNELGIWFAEASQTIGSDFLPEEDAADLLISPETSVLTAERIIKGQNEDVIELEKGFYRSDMFSFQISLSRKFG</sequence>
<dbReference type="SUPFAM" id="SSF46785">
    <property type="entry name" value="Winged helix' DNA-binding domain"/>
    <property type="match status" value="1"/>
</dbReference>
<dbReference type="Gene3D" id="1.10.10.10">
    <property type="entry name" value="Winged helix-like DNA-binding domain superfamily/Winged helix DNA-binding domain"/>
    <property type="match status" value="1"/>
</dbReference>
<dbReference type="PRINTS" id="PR00035">
    <property type="entry name" value="HTHGNTR"/>
</dbReference>
<dbReference type="InterPro" id="IPR036390">
    <property type="entry name" value="WH_DNA-bd_sf"/>
</dbReference>
<dbReference type="EMBL" id="BAAADS010000025">
    <property type="protein sequence ID" value="GAA0614770.1"/>
    <property type="molecule type" value="Genomic_DNA"/>
</dbReference>
<dbReference type="PANTHER" id="PTHR44846">
    <property type="entry name" value="MANNOSYL-D-GLYCERATE TRANSPORT/METABOLISM SYSTEM REPRESSOR MNGR-RELATED"/>
    <property type="match status" value="1"/>
</dbReference>
<dbReference type="Gene3D" id="3.40.1410.10">
    <property type="entry name" value="Chorismate lyase-like"/>
    <property type="match status" value="1"/>
</dbReference>
<comment type="caution">
    <text evidence="5">The sequence shown here is derived from an EMBL/GenBank/DDBJ whole genome shotgun (WGS) entry which is preliminary data.</text>
</comment>
<evidence type="ECO:0000256" key="1">
    <source>
        <dbReference type="ARBA" id="ARBA00023015"/>
    </source>
</evidence>